<dbReference type="AlphaFoldDB" id="A0A0F8W514"/>
<evidence type="ECO:0008006" key="2">
    <source>
        <dbReference type="Google" id="ProtNLM"/>
    </source>
</evidence>
<comment type="caution">
    <text evidence="1">The sequence shown here is derived from an EMBL/GenBank/DDBJ whole genome shotgun (WGS) entry which is preliminary data.</text>
</comment>
<protein>
    <recommendedName>
        <fullName evidence="2">Baseplate protein J-like domain-containing protein</fullName>
    </recommendedName>
</protein>
<evidence type="ECO:0000313" key="1">
    <source>
        <dbReference type="EMBL" id="KKK51817.1"/>
    </source>
</evidence>
<name>A0A0F8W514_9ZZZZ</name>
<proteinExistence type="predicted"/>
<organism evidence="1">
    <name type="scientific">marine sediment metagenome</name>
    <dbReference type="NCBI Taxonomy" id="412755"/>
    <lineage>
        <taxon>unclassified sequences</taxon>
        <taxon>metagenomes</taxon>
        <taxon>ecological metagenomes</taxon>
    </lineage>
</organism>
<gene>
    <name evidence="1" type="ORF">LCGC14_3111170</name>
</gene>
<dbReference type="EMBL" id="LAZR01067324">
    <property type="protein sequence ID" value="KKK51817.1"/>
    <property type="molecule type" value="Genomic_DNA"/>
</dbReference>
<accession>A0A0F8W514</accession>
<sequence length="167" mass="19194">GIDRTRVSNPLALNLYLLGYDKDKKLTTLNRAIKENLKVYLGQYRMLTDAINIKDGFIVNIGVKFSIVAFKNFNKREVLLRCIDRIKSFFNVDNWQFNQPIILADIQTELFKVDGVQAVTDAEIENKWKTSEGYSGNVCNIREATKDGIVYPSLDPSMWELKSKLRP</sequence>
<feature type="non-terminal residue" evidence="1">
    <location>
        <position position="1"/>
    </location>
</feature>
<reference evidence="1" key="1">
    <citation type="journal article" date="2015" name="Nature">
        <title>Complex archaea that bridge the gap between prokaryotes and eukaryotes.</title>
        <authorList>
            <person name="Spang A."/>
            <person name="Saw J.H."/>
            <person name="Jorgensen S.L."/>
            <person name="Zaremba-Niedzwiedzka K."/>
            <person name="Martijn J."/>
            <person name="Lind A.E."/>
            <person name="van Eijk R."/>
            <person name="Schleper C."/>
            <person name="Guy L."/>
            <person name="Ettema T.J."/>
        </authorList>
    </citation>
    <scope>NUCLEOTIDE SEQUENCE</scope>
</reference>